<organism evidence="3 4">
    <name type="scientific">Galbibacter pacificus</name>
    <dbReference type="NCBI Taxonomy" id="2996052"/>
    <lineage>
        <taxon>Bacteria</taxon>
        <taxon>Pseudomonadati</taxon>
        <taxon>Bacteroidota</taxon>
        <taxon>Flavobacteriia</taxon>
        <taxon>Flavobacteriales</taxon>
        <taxon>Flavobacteriaceae</taxon>
        <taxon>Galbibacter</taxon>
    </lineage>
</organism>
<dbReference type="EMBL" id="JAPMUA010000001">
    <property type="protein sequence ID" value="MDG3585045.1"/>
    <property type="molecule type" value="Genomic_DNA"/>
</dbReference>
<keyword evidence="1" id="KW-0812">Transmembrane</keyword>
<protein>
    <submittedName>
        <fullName evidence="3">2TM domain-containing protein</fullName>
    </submittedName>
</protein>
<dbReference type="Pfam" id="PF13239">
    <property type="entry name" value="2TM"/>
    <property type="match status" value="1"/>
</dbReference>
<gene>
    <name evidence="3" type="ORF">OSR52_04120</name>
</gene>
<keyword evidence="1" id="KW-1133">Transmembrane helix</keyword>
<proteinExistence type="predicted"/>
<keyword evidence="1" id="KW-0472">Membrane</keyword>
<accession>A0ABT6FP54</accession>
<comment type="caution">
    <text evidence="3">The sequence shown here is derived from an EMBL/GenBank/DDBJ whole genome shotgun (WGS) entry which is preliminary data.</text>
</comment>
<feature type="transmembrane region" description="Helical" evidence="1">
    <location>
        <begin position="54"/>
        <end position="75"/>
    </location>
</feature>
<feature type="domain" description="2TM" evidence="2">
    <location>
        <begin position="10"/>
        <end position="94"/>
    </location>
</feature>
<keyword evidence="4" id="KW-1185">Reference proteome</keyword>
<reference evidence="3" key="1">
    <citation type="submission" date="2022-11" db="EMBL/GenBank/DDBJ databases">
        <title>High-quality draft genome sequence of Galbibacter sp. strain CMA-7.</title>
        <authorList>
            <person name="Wei L."/>
            <person name="Dong C."/>
            <person name="Shao Z."/>
        </authorList>
    </citation>
    <scope>NUCLEOTIDE SEQUENCE</scope>
    <source>
        <strain evidence="3">CMA-7</strain>
    </source>
</reference>
<sequence>MEVSESEKYRKAKKKVTELKSFYWHLAIFIIVNSYIFVSVYIDTSNKGESFWHYTTFITFFFWGIGLLIHGWHALWKDYFFTREWEQKQIQRYIKKDVQQEKRWE</sequence>
<evidence type="ECO:0000256" key="1">
    <source>
        <dbReference type="SAM" id="Phobius"/>
    </source>
</evidence>
<evidence type="ECO:0000313" key="4">
    <source>
        <dbReference type="Proteomes" id="UP001153642"/>
    </source>
</evidence>
<feature type="transmembrane region" description="Helical" evidence="1">
    <location>
        <begin position="21"/>
        <end position="42"/>
    </location>
</feature>
<dbReference type="RefSeq" id="WP_277898775.1">
    <property type="nucleotide sequence ID" value="NZ_JAPMUA010000001.1"/>
</dbReference>
<name>A0ABT6FP54_9FLAO</name>
<dbReference type="InterPro" id="IPR025698">
    <property type="entry name" value="2TM_dom"/>
</dbReference>
<evidence type="ECO:0000313" key="3">
    <source>
        <dbReference type="EMBL" id="MDG3585045.1"/>
    </source>
</evidence>
<evidence type="ECO:0000259" key="2">
    <source>
        <dbReference type="Pfam" id="PF13239"/>
    </source>
</evidence>
<dbReference type="Proteomes" id="UP001153642">
    <property type="component" value="Unassembled WGS sequence"/>
</dbReference>